<evidence type="ECO:0000313" key="1">
    <source>
        <dbReference type="EMBL" id="MCC1484246.1"/>
    </source>
</evidence>
<dbReference type="Proteomes" id="UP000778797">
    <property type="component" value="Unassembled WGS sequence"/>
</dbReference>
<reference evidence="1" key="1">
    <citation type="submission" date="2021-03" db="EMBL/GenBank/DDBJ databases">
        <authorList>
            <person name="Ping X."/>
        </authorList>
    </citation>
    <scope>NUCLEOTIDE SEQUENCE</scope>
    <source>
        <strain evidence="1">E313</strain>
    </source>
</reference>
<reference evidence="1" key="2">
    <citation type="submission" date="2021-10" db="EMBL/GenBank/DDBJ databases">
        <title>Genome of Winogradskyella sp. E313.</title>
        <authorList>
            <person name="Zhou Y."/>
        </authorList>
    </citation>
    <scope>NUCLEOTIDE SEQUENCE</scope>
    <source>
        <strain evidence="1">E313</strain>
    </source>
</reference>
<evidence type="ECO:0000313" key="2">
    <source>
        <dbReference type="Proteomes" id="UP000778797"/>
    </source>
</evidence>
<proteinExistence type="predicted"/>
<keyword evidence="2" id="KW-1185">Reference proteome</keyword>
<dbReference type="EMBL" id="JAFMPT010000006">
    <property type="protein sequence ID" value="MCC1484246.1"/>
    <property type="molecule type" value="Genomic_DNA"/>
</dbReference>
<accession>A0ABS8EM08</accession>
<sequence>METKTIEELGVILENVPNVFNVIINRDEFEIPNNKKIFQFAIKEEVLDDSDDILVYLADFDDETQTVKPLLAIAFDSDGVFRKDLFEVYPPIYRKKKNSLFIIQ</sequence>
<name>A0ABS8EM08_9FLAO</name>
<protein>
    <submittedName>
        <fullName evidence="1">Uncharacterized protein</fullName>
    </submittedName>
</protein>
<gene>
    <name evidence="1" type="ORF">J1C55_06580</name>
</gene>
<comment type="caution">
    <text evidence="1">The sequence shown here is derived from an EMBL/GenBank/DDBJ whole genome shotgun (WGS) entry which is preliminary data.</text>
</comment>
<organism evidence="1 2">
    <name type="scientific">Winogradskyella immobilis</name>
    <dbReference type="NCBI Taxonomy" id="2816852"/>
    <lineage>
        <taxon>Bacteria</taxon>
        <taxon>Pseudomonadati</taxon>
        <taxon>Bacteroidota</taxon>
        <taxon>Flavobacteriia</taxon>
        <taxon>Flavobacteriales</taxon>
        <taxon>Flavobacteriaceae</taxon>
        <taxon>Winogradskyella</taxon>
    </lineage>
</organism>
<dbReference type="RefSeq" id="WP_227476687.1">
    <property type="nucleotide sequence ID" value="NZ_JAFMPT010000006.1"/>
</dbReference>